<evidence type="ECO:0000313" key="1">
    <source>
        <dbReference type="EMBL" id="KAJ3741425.1"/>
    </source>
</evidence>
<name>A0A9W8NV19_9AGAR</name>
<sequence length="164" mass="18541">MSAPNHCRDSGDSFSTIDHSLVQYLFKSGVSLVCSLTMSSSVEYGYELESRLHSPTSIVKSESYRPVSYTLPSILKSDVTSNYRDPSTFEPSQPVEGRSRIDRDQQNRYITLYRSLSWIFGFKEKFSLLLCAYTPLDIGIGEVHDAHITSSLYLWGSIARFLFG</sequence>
<reference evidence="1 2" key="1">
    <citation type="journal article" date="2023" name="Proc. Natl. Acad. Sci. U.S.A.">
        <title>A global phylogenomic analysis of the shiitake genus Lentinula.</title>
        <authorList>
            <person name="Sierra-Patev S."/>
            <person name="Min B."/>
            <person name="Naranjo-Ortiz M."/>
            <person name="Looney B."/>
            <person name="Konkel Z."/>
            <person name="Slot J.C."/>
            <person name="Sakamoto Y."/>
            <person name="Steenwyk J.L."/>
            <person name="Rokas A."/>
            <person name="Carro J."/>
            <person name="Camarero S."/>
            <person name="Ferreira P."/>
            <person name="Molpeceres G."/>
            <person name="Ruiz-Duenas F.J."/>
            <person name="Serrano A."/>
            <person name="Henrissat B."/>
            <person name="Drula E."/>
            <person name="Hughes K.W."/>
            <person name="Mata J.L."/>
            <person name="Ishikawa N.K."/>
            <person name="Vargas-Isla R."/>
            <person name="Ushijima S."/>
            <person name="Smith C.A."/>
            <person name="Donoghue J."/>
            <person name="Ahrendt S."/>
            <person name="Andreopoulos W."/>
            <person name="He G."/>
            <person name="LaButti K."/>
            <person name="Lipzen A."/>
            <person name="Ng V."/>
            <person name="Riley R."/>
            <person name="Sandor L."/>
            <person name="Barry K."/>
            <person name="Martinez A.T."/>
            <person name="Xiao Y."/>
            <person name="Gibbons J.G."/>
            <person name="Terashima K."/>
            <person name="Grigoriev I.V."/>
            <person name="Hibbett D."/>
        </authorList>
    </citation>
    <scope>NUCLEOTIDE SEQUENCE [LARGE SCALE GENOMIC DNA]</scope>
    <source>
        <strain evidence="1 2">TFB7810</strain>
    </source>
</reference>
<comment type="caution">
    <text evidence="1">The sequence shown here is derived from an EMBL/GenBank/DDBJ whole genome shotgun (WGS) entry which is preliminary data.</text>
</comment>
<protein>
    <submittedName>
        <fullName evidence="1">Uncharacterized protein</fullName>
    </submittedName>
</protein>
<evidence type="ECO:0000313" key="2">
    <source>
        <dbReference type="Proteomes" id="UP001142393"/>
    </source>
</evidence>
<organism evidence="1 2">
    <name type="scientific">Lentinula detonsa</name>
    <dbReference type="NCBI Taxonomy" id="2804962"/>
    <lineage>
        <taxon>Eukaryota</taxon>
        <taxon>Fungi</taxon>
        <taxon>Dikarya</taxon>
        <taxon>Basidiomycota</taxon>
        <taxon>Agaricomycotina</taxon>
        <taxon>Agaricomycetes</taxon>
        <taxon>Agaricomycetidae</taxon>
        <taxon>Agaricales</taxon>
        <taxon>Marasmiineae</taxon>
        <taxon>Omphalotaceae</taxon>
        <taxon>Lentinula</taxon>
    </lineage>
</organism>
<gene>
    <name evidence="1" type="ORF">DFH05DRAFT_1506041</name>
</gene>
<accession>A0A9W8NV19</accession>
<dbReference type="EMBL" id="JANVFU010000012">
    <property type="protein sequence ID" value="KAJ3741425.1"/>
    <property type="molecule type" value="Genomic_DNA"/>
</dbReference>
<proteinExistence type="predicted"/>
<keyword evidence="2" id="KW-1185">Reference proteome</keyword>
<dbReference type="Proteomes" id="UP001142393">
    <property type="component" value="Unassembled WGS sequence"/>
</dbReference>
<dbReference type="AlphaFoldDB" id="A0A9W8NV19"/>